<feature type="transmembrane region" description="Helical" evidence="1">
    <location>
        <begin position="53"/>
        <end position="74"/>
    </location>
</feature>
<accession>A0AAV2S704</accession>
<feature type="transmembrane region" description="Helical" evidence="1">
    <location>
        <begin position="80"/>
        <end position="102"/>
    </location>
</feature>
<dbReference type="Proteomes" id="UP001497623">
    <property type="component" value="Unassembled WGS sequence"/>
</dbReference>
<feature type="non-terminal residue" evidence="2">
    <location>
        <position position="1"/>
    </location>
</feature>
<reference evidence="2 3" key="1">
    <citation type="submission" date="2024-05" db="EMBL/GenBank/DDBJ databases">
        <authorList>
            <person name="Wallberg A."/>
        </authorList>
    </citation>
    <scope>NUCLEOTIDE SEQUENCE [LARGE SCALE GENOMIC DNA]</scope>
</reference>
<evidence type="ECO:0000313" key="3">
    <source>
        <dbReference type="Proteomes" id="UP001497623"/>
    </source>
</evidence>
<evidence type="ECO:0000313" key="2">
    <source>
        <dbReference type="EMBL" id="CAL4162515.1"/>
    </source>
</evidence>
<proteinExistence type="predicted"/>
<feature type="transmembrane region" description="Helical" evidence="1">
    <location>
        <begin position="20"/>
        <end position="44"/>
    </location>
</feature>
<dbReference type="AlphaFoldDB" id="A0AAV2S704"/>
<dbReference type="EMBL" id="CAXKWB010045615">
    <property type="protein sequence ID" value="CAL4162515.1"/>
    <property type="molecule type" value="Genomic_DNA"/>
</dbReference>
<comment type="caution">
    <text evidence="2">The sequence shown here is derived from an EMBL/GenBank/DDBJ whole genome shotgun (WGS) entry which is preliminary data.</text>
</comment>
<organism evidence="2 3">
    <name type="scientific">Meganyctiphanes norvegica</name>
    <name type="common">Northern krill</name>
    <name type="synonym">Thysanopoda norvegica</name>
    <dbReference type="NCBI Taxonomy" id="48144"/>
    <lineage>
        <taxon>Eukaryota</taxon>
        <taxon>Metazoa</taxon>
        <taxon>Ecdysozoa</taxon>
        <taxon>Arthropoda</taxon>
        <taxon>Crustacea</taxon>
        <taxon>Multicrustacea</taxon>
        <taxon>Malacostraca</taxon>
        <taxon>Eumalacostraca</taxon>
        <taxon>Eucarida</taxon>
        <taxon>Euphausiacea</taxon>
        <taxon>Euphausiidae</taxon>
        <taxon>Meganyctiphanes</taxon>
    </lineage>
</organism>
<feature type="transmembrane region" description="Helical" evidence="1">
    <location>
        <begin position="157"/>
        <end position="181"/>
    </location>
</feature>
<sequence>IMGETMGSVDAAMNEYSMFWAVIPYLSICLSIFSLAHGFVSYAFEAEASPYQYLFLVFSYFSCGIRLVVCAAVGAAYPGYLWGTIVGAYLTSTTICIFYHFFPLIKYKIHHRFIPFTCLNTTLFNTINTAGLCLNIVYICCFATLHSVQQVNLFPIAMTSVWCGCGVLLGISLAFVIPLIFAKINVINIFPEEVHMGRLWNNNSVF</sequence>
<keyword evidence="1" id="KW-1133">Transmembrane helix</keyword>
<evidence type="ECO:0000256" key="1">
    <source>
        <dbReference type="SAM" id="Phobius"/>
    </source>
</evidence>
<keyword evidence="1" id="KW-0472">Membrane</keyword>
<name>A0AAV2S704_MEGNR</name>
<feature type="transmembrane region" description="Helical" evidence="1">
    <location>
        <begin position="123"/>
        <end position="145"/>
    </location>
</feature>
<keyword evidence="3" id="KW-1185">Reference proteome</keyword>
<protein>
    <submittedName>
        <fullName evidence="2">Uncharacterized protein</fullName>
    </submittedName>
</protein>
<keyword evidence="1" id="KW-0812">Transmembrane</keyword>
<gene>
    <name evidence="2" type="ORF">MNOR_LOCUS32835</name>
</gene>